<comment type="caution">
    <text evidence="2">The sequence shown here is derived from an EMBL/GenBank/DDBJ whole genome shotgun (WGS) entry which is preliminary data.</text>
</comment>
<accession>A0A845DRR3</accession>
<dbReference type="EMBL" id="WMET01000002">
    <property type="protein sequence ID" value="MYL20311.1"/>
    <property type="molecule type" value="Genomic_DNA"/>
</dbReference>
<proteinExistence type="predicted"/>
<evidence type="ECO:0000313" key="3">
    <source>
        <dbReference type="Proteomes" id="UP000460949"/>
    </source>
</evidence>
<sequence>MQIRELEVRELHKAAEWLYQMNGQDRHYVAWMASEKNEIFEQIWTLTQFTEPLAYVAWEGSEIVGFLGIVPFFEQKFCRLLGPFAIKEEPDVIERLWDKASLTAQLHFDAVKVACYGANEELKHFAEKHAFELYNVEKTLALFQAHYQAPKPGKTPSIFQIHEEDKERLDRLHPDAAYYTTEEMIGLSKQPGNYIWGYEEEGELTGYLYFETIAEGEEGEICFVNVHPSHQSSGIGTDLMEHALQYAFYALDLQAVTISVRSMNAKAEQLYKDIGFQELHEIHAYQKLFTPTPPAPLH</sequence>
<reference evidence="2 3" key="1">
    <citation type="submission" date="2019-11" db="EMBL/GenBank/DDBJ databases">
        <title>Genome sequences of 17 halophilic strains isolated from different environments.</title>
        <authorList>
            <person name="Furrow R.E."/>
        </authorList>
    </citation>
    <scope>NUCLEOTIDE SEQUENCE [LARGE SCALE GENOMIC DNA]</scope>
    <source>
        <strain evidence="2 3">22511_23_Filter</strain>
    </source>
</reference>
<dbReference type="AlphaFoldDB" id="A0A845DRR3"/>
<dbReference type="InterPro" id="IPR016181">
    <property type="entry name" value="Acyl_CoA_acyltransferase"/>
</dbReference>
<dbReference type="PANTHER" id="PTHR43415:SF6">
    <property type="entry name" value="SPERMIDINE N(1)-ACETYLTRANSFERASE"/>
    <property type="match status" value="1"/>
</dbReference>
<dbReference type="Pfam" id="PF00583">
    <property type="entry name" value="Acetyltransf_1"/>
    <property type="match status" value="1"/>
</dbReference>
<dbReference type="PANTHER" id="PTHR43415">
    <property type="entry name" value="SPERMIDINE N(1)-ACETYLTRANSFERASE"/>
    <property type="match status" value="1"/>
</dbReference>
<protein>
    <submittedName>
        <fullName evidence="2">GNAT family N-acetyltransferase</fullName>
    </submittedName>
</protein>
<dbReference type="CDD" id="cd04301">
    <property type="entry name" value="NAT_SF"/>
    <property type="match status" value="1"/>
</dbReference>
<evidence type="ECO:0000313" key="2">
    <source>
        <dbReference type="EMBL" id="MYL20311.1"/>
    </source>
</evidence>
<dbReference type="Proteomes" id="UP000460949">
    <property type="component" value="Unassembled WGS sequence"/>
</dbReference>
<name>A0A845DRR3_9BACI</name>
<dbReference type="Gene3D" id="3.40.630.30">
    <property type="match status" value="1"/>
</dbReference>
<feature type="domain" description="N-acetyltransferase" evidence="1">
    <location>
        <begin position="156"/>
        <end position="292"/>
    </location>
</feature>
<dbReference type="SUPFAM" id="SSF55729">
    <property type="entry name" value="Acyl-CoA N-acyltransferases (Nat)"/>
    <property type="match status" value="1"/>
</dbReference>
<evidence type="ECO:0000259" key="1">
    <source>
        <dbReference type="PROSITE" id="PS51186"/>
    </source>
</evidence>
<gene>
    <name evidence="2" type="ORF">GLW04_10460</name>
</gene>
<dbReference type="PROSITE" id="PS51186">
    <property type="entry name" value="GNAT"/>
    <property type="match status" value="1"/>
</dbReference>
<keyword evidence="2" id="KW-0808">Transferase</keyword>
<organism evidence="2 3">
    <name type="scientific">Halobacillus litoralis</name>
    <dbReference type="NCBI Taxonomy" id="45668"/>
    <lineage>
        <taxon>Bacteria</taxon>
        <taxon>Bacillati</taxon>
        <taxon>Bacillota</taxon>
        <taxon>Bacilli</taxon>
        <taxon>Bacillales</taxon>
        <taxon>Bacillaceae</taxon>
        <taxon>Halobacillus</taxon>
    </lineage>
</organism>
<dbReference type="GO" id="GO:0004145">
    <property type="term" value="F:diamine N-acetyltransferase activity"/>
    <property type="evidence" value="ECO:0007669"/>
    <property type="project" value="TreeGrafter"/>
</dbReference>
<dbReference type="InterPro" id="IPR000182">
    <property type="entry name" value="GNAT_dom"/>
</dbReference>